<dbReference type="PANTHER" id="PTHR42784:SF1">
    <property type="entry name" value="PYRANOSE 2-OXIDASE"/>
    <property type="match status" value="1"/>
</dbReference>
<dbReference type="EMBL" id="SMAO01000012">
    <property type="protein sequence ID" value="TCT18700.1"/>
    <property type="molecule type" value="Genomic_DNA"/>
</dbReference>
<dbReference type="GO" id="GO:0016614">
    <property type="term" value="F:oxidoreductase activity, acting on CH-OH group of donors"/>
    <property type="evidence" value="ECO:0007669"/>
    <property type="project" value="InterPro"/>
</dbReference>
<keyword evidence="9" id="KW-1185">Reference proteome</keyword>
<evidence type="ECO:0000313" key="8">
    <source>
        <dbReference type="EMBL" id="TCT18700.1"/>
    </source>
</evidence>
<feature type="domain" description="Glucose-methanol-choline oxidoreductase C-terminal" evidence="7">
    <location>
        <begin position="388"/>
        <end position="514"/>
    </location>
</feature>
<name>A0A4R3MQW5_9GAMM</name>
<evidence type="ECO:0000256" key="1">
    <source>
        <dbReference type="ARBA" id="ARBA00001974"/>
    </source>
</evidence>
<comment type="similarity">
    <text evidence="2">Belongs to the GMC oxidoreductase family.</text>
</comment>
<evidence type="ECO:0000256" key="4">
    <source>
        <dbReference type="ARBA" id="ARBA00022827"/>
    </source>
</evidence>
<dbReference type="InterPro" id="IPR007867">
    <property type="entry name" value="GMC_OxRtase_C"/>
</dbReference>
<evidence type="ECO:0000256" key="5">
    <source>
        <dbReference type="ARBA" id="ARBA00023002"/>
    </source>
</evidence>
<dbReference type="Proteomes" id="UP000295717">
    <property type="component" value="Unassembled WGS sequence"/>
</dbReference>
<dbReference type="InterPro" id="IPR036188">
    <property type="entry name" value="FAD/NAD-bd_sf"/>
</dbReference>
<comment type="caution">
    <text evidence="8">The sequence shown here is derived from an EMBL/GenBank/DDBJ whole genome shotgun (WGS) entry which is preliminary data.</text>
</comment>
<keyword evidence="3" id="KW-0285">Flavoprotein</keyword>
<dbReference type="Pfam" id="PF01266">
    <property type="entry name" value="DAO"/>
    <property type="match status" value="1"/>
</dbReference>
<evidence type="ECO:0000259" key="6">
    <source>
        <dbReference type="Pfam" id="PF01266"/>
    </source>
</evidence>
<dbReference type="InterPro" id="IPR006076">
    <property type="entry name" value="FAD-dep_OxRdtase"/>
</dbReference>
<protein>
    <submittedName>
        <fullName evidence="8">Choline dehydrogenase-like flavoprotein</fullName>
    </submittedName>
</protein>
<dbReference type="Gene3D" id="3.50.50.60">
    <property type="entry name" value="FAD/NAD(P)-binding domain"/>
    <property type="match status" value="2"/>
</dbReference>
<dbReference type="SUPFAM" id="SSF51905">
    <property type="entry name" value="FAD/NAD(P)-binding domain"/>
    <property type="match status" value="1"/>
</dbReference>
<keyword evidence="5" id="KW-0560">Oxidoreductase</keyword>
<keyword evidence="4" id="KW-0274">FAD</keyword>
<evidence type="ECO:0000256" key="3">
    <source>
        <dbReference type="ARBA" id="ARBA00022630"/>
    </source>
</evidence>
<dbReference type="InterPro" id="IPR051473">
    <property type="entry name" value="P2Ox-like"/>
</dbReference>
<evidence type="ECO:0000259" key="7">
    <source>
        <dbReference type="Pfam" id="PF05199"/>
    </source>
</evidence>
<dbReference type="AlphaFoldDB" id="A0A4R3MQW5"/>
<dbReference type="RefSeq" id="WP_132978533.1">
    <property type="nucleotide sequence ID" value="NZ_SMAO01000012.1"/>
</dbReference>
<gene>
    <name evidence="8" type="ORF">EDC35_11223</name>
</gene>
<reference evidence="8 9" key="1">
    <citation type="submission" date="2019-03" db="EMBL/GenBank/DDBJ databases">
        <title>Genomic Encyclopedia of Type Strains, Phase IV (KMG-IV): sequencing the most valuable type-strain genomes for metagenomic binning, comparative biology and taxonomic classification.</title>
        <authorList>
            <person name="Goeker M."/>
        </authorList>
    </citation>
    <scope>NUCLEOTIDE SEQUENCE [LARGE SCALE GENOMIC DNA]</scope>
    <source>
        <strain evidence="8 9">DSM 13587</strain>
    </source>
</reference>
<sequence>MLHHADTYAFQEAPTFDAIVVGAGAVGLCAAVDMARRGLRVALLEAGAAKPAQSSQKYFEAARAIGYHLPGLHVGRFRCLGGTTSFWGGQLVPFAPIVFTQRPWVTDATWPIGHDDIAPYYERAFHLFGMEQVIRTDDDVWKRLRVVPPPSTPMIQPIFTRWTPEPNFAILFRKEILEIENLHLLLDAQVGALVCDDAGNVSGVELRFANGHRETLRGANVVLANGTIEISRLLLMPLASGAPAPWAENSWIGRGFIDHVDCYAGSVTPIDKKRFSDLFDNAFIDGLKYNPKLRLADEIQEREQLLDISSHFIFNSSMAENIQNLKIVIKGLMKGRMERSALANPLALLRTLHFIVPMAVRYLKYRRIMNLSDGGIQLRLTSEQAPITESRIRHRSGDLDDFGMPQVDVDWKIAPDTVRTLATFGEYVRDYLEQAGLAHVKLDPQLTARDPAYLEKTDDANHQMGGARMAETADKGVVDTSCAVFGTQNLYVAGAAVYPASGFANPSFTAIALGLRLSETLARHAIGATR</sequence>
<dbReference type="OrthoDB" id="9787779at2"/>
<organism evidence="8 9">
    <name type="scientific">Thiobaca trueperi</name>
    <dbReference type="NCBI Taxonomy" id="127458"/>
    <lineage>
        <taxon>Bacteria</taxon>
        <taxon>Pseudomonadati</taxon>
        <taxon>Pseudomonadota</taxon>
        <taxon>Gammaproteobacteria</taxon>
        <taxon>Chromatiales</taxon>
        <taxon>Chromatiaceae</taxon>
        <taxon>Thiobaca</taxon>
    </lineage>
</organism>
<evidence type="ECO:0000313" key="9">
    <source>
        <dbReference type="Proteomes" id="UP000295717"/>
    </source>
</evidence>
<dbReference type="PANTHER" id="PTHR42784">
    <property type="entry name" value="PYRANOSE 2-OXIDASE"/>
    <property type="match status" value="1"/>
</dbReference>
<accession>A0A4R3MQW5</accession>
<comment type="cofactor">
    <cofactor evidence="1">
        <name>FAD</name>
        <dbReference type="ChEBI" id="CHEBI:57692"/>
    </cofactor>
</comment>
<evidence type="ECO:0000256" key="2">
    <source>
        <dbReference type="ARBA" id="ARBA00010790"/>
    </source>
</evidence>
<proteinExistence type="inferred from homology"/>
<feature type="domain" description="FAD dependent oxidoreductase" evidence="6">
    <location>
        <begin position="17"/>
        <end position="203"/>
    </location>
</feature>
<dbReference type="Pfam" id="PF05199">
    <property type="entry name" value="GMC_oxred_C"/>
    <property type="match status" value="1"/>
</dbReference>